<dbReference type="FunFam" id="2.10.90.10:FF:000008">
    <property type="entry name" value="Bone morphogenetic protein 3"/>
    <property type="match status" value="1"/>
</dbReference>
<dbReference type="InterPro" id="IPR015615">
    <property type="entry name" value="TGF-beta-rel"/>
</dbReference>
<proteinExistence type="inferred from homology"/>
<keyword evidence="5" id="KW-0165">Cleavage on pair of basic residues</keyword>
<evidence type="ECO:0000256" key="4">
    <source>
        <dbReference type="ARBA" id="ARBA00022525"/>
    </source>
</evidence>
<dbReference type="OrthoDB" id="5987191at2759"/>
<dbReference type="Pfam" id="PF00019">
    <property type="entry name" value="TGF_beta"/>
    <property type="match status" value="1"/>
</dbReference>
<dbReference type="PANTHER" id="PTHR11848:SF265">
    <property type="entry name" value="BMP3B"/>
    <property type="match status" value="1"/>
</dbReference>
<comment type="caution">
    <text evidence="13">The sequence shown here is derived from an EMBL/GenBank/DDBJ whole genome shotgun (WGS) entry which is preliminary data.</text>
</comment>
<evidence type="ECO:0000256" key="3">
    <source>
        <dbReference type="ARBA" id="ARBA00022514"/>
    </source>
</evidence>
<dbReference type="Gene3D" id="2.10.90.10">
    <property type="entry name" value="Cystine-knot cytokines"/>
    <property type="match status" value="1"/>
</dbReference>
<dbReference type="PROSITE" id="PS00250">
    <property type="entry name" value="TGF_BETA_1"/>
    <property type="match status" value="1"/>
</dbReference>
<feature type="chain" id="PRO_5022065633" description="TGF-beta family profile domain-containing protein" evidence="11">
    <location>
        <begin position="27"/>
        <end position="407"/>
    </location>
</feature>
<keyword evidence="9" id="KW-0325">Glycoprotein</keyword>
<dbReference type="SMART" id="SM00204">
    <property type="entry name" value="TGFB"/>
    <property type="match status" value="1"/>
</dbReference>
<keyword evidence="7 10" id="KW-0339">Growth factor</keyword>
<dbReference type="InterPro" id="IPR001839">
    <property type="entry name" value="TGF-b_C"/>
</dbReference>
<keyword evidence="3" id="KW-0202">Cytokine</keyword>
<keyword evidence="14" id="KW-1185">Reference proteome</keyword>
<evidence type="ECO:0000256" key="10">
    <source>
        <dbReference type="RuleBase" id="RU000354"/>
    </source>
</evidence>
<dbReference type="AlphaFoldDB" id="A0A553RL15"/>
<dbReference type="PRINTS" id="PR00669">
    <property type="entry name" value="INHIBINA"/>
</dbReference>
<evidence type="ECO:0000256" key="9">
    <source>
        <dbReference type="ARBA" id="ARBA00023180"/>
    </source>
</evidence>
<reference evidence="13 14" key="1">
    <citation type="journal article" date="2019" name="Sci. Data">
        <title>Hybrid genome assembly and annotation of Danionella translucida.</title>
        <authorList>
            <person name="Kadobianskyi M."/>
            <person name="Schulze L."/>
            <person name="Schuelke M."/>
            <person name="Judkewitz B."/>
        </authorList>
    </citation>
    <scope>NUCLEOTIDE SEQUENCE [LARGE SCALE GENOMIC DNA]</scope>
    <source>
        <strain evidence="13 14">Bolton</strain>
    </source>
</reference>
<evidence type="ECO:0000256" key="11">
    <source>
        <dbReference type="SAM" id="SignalP"/>
    </source>
</evidence>
<dbReference type="Proteomes" id="UP000316079">
    <property type="component" value="Unassembled WGS sequence"/>
</dbReference>
<evidence type="ECO:0000259" key="12">
    <source>
        <dbReference type="PROSITE" id="PS51362"/>
    </source>
</evidence>
<evidence type="ECO:0000256" key="1">
    <source>
        <dbReference type="ARBA" id="ARBA00004613"/>
    </source>
</evidence>
<keyword evidence="4" id="KW-0964">Secreted</keyword>
<evidence type="ECO:0000313" key="14">
    <source>
        <dbReference type="Proteomes" id="UP000316079"/>
    </source>
</evidence>
<comment type="subcellular location">
    <subcellularLocation>
        <location evidence="1">Secreted</location>
    </subcellularLocation>
</comment>
<comment type="similarity">
    <text evidence="2 10">Belongs to the TGF-beta family.</text>
</comment>
<dbReference type="SUPFAM" id="SSF57501">
    <property type="entry name" value="Cystine-knot cytokines"/>
    <property type="match status" value="1"/>
</dbReference>
<dbReference type="GO" id="GO:0005615">
    <property type="term" value="C:extracellular space"/>
    <property type="evidence" value="ECO:0007669"/>
    <property type="project" value="UniProtKB-KW"/>
</dbReference>
<evidence type="ECO:0000313" key="13">
    <source>
        <dbReference type="EMBL" id="TRZ02872.1"/>
    </source>
</evidence>
<keyword evidence="8" id="KW-1015">Disulfide bond</keyword>
<organism evidence="13 14">
    <name type="scientific">Danionella cerebrum</name>
    <dbReference type="NCBI Taxonomy" id="2873325"/>
    <lineage>
        <taxon>Eukaryota</taxon>
        <taxon>Metazoa</taxon>
        <taxon>Chordata</taxon>
        <taxon>Craniata</taxon>
        <taxon>Vertebrata</taxon>
        <taxon>Euteleostomi</taxon>
        <taxon>Actinopterygii</taxon>
        <taxon>Neopterygii</taxon>
        <taxon>Teleostei</taxon>
        <taxon>Ostariophysi</taxon>
        <taxon>Cypriniformes</taxon>
        <taxon>Danionidae</taxon>
        <taxon>Danioninae</taxon>
        <taxon>Danionella</taxon>
    </lineage>
</organism>
<dbReference type="GO" id="GO:0045669">
    <property type="term" value="P:positive regulation of osteoblast differentiation"/>
    <property type="evidence" value="ECO:0007669"/>
    <property type="project" value="TreeGrafter"/>
</dbReference>
<dbReference type="InterPro" id="IPR029034">
    <property type="entry name" value="Cystine-knot_cytokine"/>
</dbReference>
<feature type="domain" description="TGF-beta family profile" evidence="12">
    <location>
        <begin position="295"/>
        <end position="407"/>
    </location>
</feature>
<evidence type="ECO:0000256" key="2">
    <source>
        <dbReference type="ARBA" id="ARBA00006656"/>
    </source>
</evidence>
<dbReference type="PROSITE" id="PS51362">
    <property type="entry name" value="TGF_BETA_2"/>
    <property type="match status" value="1"/>
</dbReference>
<evidence type="ECO:0000256" key="8">
    <source>
        <dbReference type="ARBA" id="ARBA00023157"/>
    </source>
</evidence>
<dbReference type="GO" id="GO:0008083">
    <property type="term" value="F:growth factor activity"/>
    <property type="evidence" value="ECO:0007669"/>
    <property type="project" value="UniProtKB-KW"/>
</dbReference>
<evidence type="ECO:0000256" key="6">
    <source>
        <dbReference type="ARBA" id="ARBA00022729"/>
    </source>
</evidence>
<evidence type="ECO:0000256" key="5">
    <source>
        <dbReference type="ARBA" id="ARBA00022685"/>
    </source>
</evidence>
<name>A0A553RL15_9TELE</name>
<dbReference type="GO" id="GO:0005125">
    <property type="term" value="F:cytokine activity"/>
    <property type="evidence" value="ECO:0007669"/>
    <property type="project" value="UniProtKB-KW"/>
</dbReference>
<keyword evidence="6 11" id="KW-0732">Signal</keyword>
<dbReference type="EMBL" id="SRMA01023854">
    <property type="protein sequence ID" value="TRZ02872.1"/>
    <property type="molecule type" value="Genomic_DNA"/>
</dbReference>
<protein>
    <recommendedName>
        <fullName evidence="12">TGF-beta family profile domain-containing protein</fullName>
    </recommendedName>
</protein>
<sequence length="407" mass="45932">MASGLVAARAFLCLSLVEVHLGLVSGLKGAGEADEMSVSMFRVYEKYSREHQLQEVNTVRSFRGVPERSHHKLVFNFNLASLPNSEAIVTSTLHFLNQQPRPWSCRRPRASTCLQHLHPVTTGHLMIRGTSLNAAAPSLLSNITLSPNRKGLWQTLEISSAIKRAHVKGELLITVEFGIYENHENESFTNFPFILVFADDSLINEPDSIVMSLQRYSPSQSNMQNGALLAPSRFRRGVDDVENSLQFNALKSRELWDGTYFEKTSKPLSKSHEHQEPPRRSQKLMFDEKTMKKARRKQWSEPRVCSRRYLRVDFQDIGWSEWILAPKAFDAYYCAGTCGFPMSKVVRPSNHATIQSIVRAVGITPGVPEPCCVPEEMSSLAVLFLDPNRNMIVKVYPSMSVETCACR</sequence>
<dbReference type="STRING" id="623744.A0A553RL15"/>
<dbReference type="InterPro" id="IPR017948">
    <property type="entry name" value="TGFb_CS"/>
</dbReference>
<feature type="signal peptide" evidence="11">
    <location>
        <begin position="1"/>
        <end position="26"/>
    </location>
</feature>
<gene>
    <name evidence="13" type="ORF">DNTS_024415</name>
</gene>
<evidence type="ECO:0000256" key="7">
    <source>
        <dbReference type="ARBA" id="ARBA00023030"/>
    </source>
</evidence>
<dbReference type="PANTHER" id="PTHR11848">
    <property type="entry name" value="TGF-BETA FAMILY"/>
    <property type="match status" value="1"/>
</dbReference>
<accession>A0A553RL15</accession>